<feature type="transmembrane region" description="Helical" evidence="1">
    <location>
        <begin position="52"/>
        <end position="71"/>
    </location>
</feature>
<sequence length="80" mass="9139">MRKYFLLLTLLAVALNAAGIFYHKPMLNIIAIGLILILIPLDIYLEPTRRKVISYCIGAVLLALLWAALHFEWITPLMFI</sequence>
<dbReference type="Proteomes" id="UP000773462">
    <property type="component" value="Unassembled WGS sequence"/>
</dbReference>
<reference evidence="2 3" key="1">
    <citation type="submission" date="2021-03" db="EMBL/GenBank/DDBJ databases">
        <title>Genomic Encyclopedia of Type Strains, Phase IV (KMG-IV): sequencing the most valuable type-strain genomes for metagenomic binning, comparative biology and taxonomic classification.</title>
        <authorList>
            <person name="Goeker M."/>
        </authorList>
    </citation>
    <scope>NUCLEOTIDE SEQUENCE [LARGE SCALE GENOMIC DNA]</scope>
    <source>
        <strain evidence="2 3">DSM 101953</strain>
    </source>
</reference>
<feature type="transmembrane region" description="Helical" evidence="1">
    <location>
        <begin position="27"/>
        <end position="45"/>
    </location>
</feature>
<proteinExistence type="predicted"/>
<comment type="caution">
    <text evidence="2">The sequence shown here is derived from an EMBL/GenBank/DDBJ whole genome shotgun (WGS) entry which is preliminary data.</text>
</comment>
<keyword evidence="3" id="KW-1185">Reference proteome</keyword>
<gene>
    <name evidence="2" type="ORF">J2Z70_000333</name>
</gene>
<keyword evidence="1" id="KW-0472">Membrane</keyword>
<keyword evidence="1" id="KW-0812">Transmembrane</keyword>
<evidence type="ECO:0000256" key="1">
    <source>
        <dbReference type="SAM" id="Phobius"/>
    </source>
</evidence>
<dbReference type="RefSeq" id="WP_209868683.1">
    <property type="nucleotide sequence ID" value="NZ_JAGGLV010000001.1"/>
</dbReference>
<evidence type="ECO:0000313" key="2">
    <source>
        <dbReference type="EMBL" id="MBP2110194.1"/>
    </source>
</evidence>
<dbReference type="EMBL" id="JAGGLV010000001">
    <property type="protein sequence ID" value="MBP2110194.1"/>
    <property type="molecule type" value="Genomic_DNA"/>
</dbReference>
<organism evidence="2 3">
    <name type="scientific">Paenibacillus silagei</name>
    <dbReference type="NCBI Taxonomy" id="1670801"/>
    <lineage>
        <taxon>Bacteria</taxon>
        <taxon>Bacillati</taxon>
        <taxon>Bacillota</taxon>
        <taxon>Bacilli</taxon>
        <taxon>Bacillales</taxon>
        <taxon>Paenibacillaceae</taxon>
        <taxon>Paenibacillus</taxon>
    </lineage>
</organism>
<protein>
    <submittedName>
        <fullName evidence="2">Uncharacterized protein</fullName>
    </submittedName>
</protein>
<accession>A0ABS4NJJ4</accession>
<name>A0ABS4NJJ4_9BACL</name>
<keyword evidence="1" id="KW-1133">Transmembrane helix</keyword>
<evidence type="ECO:0000313" key="3">
    <source>
        <dbReference type="Proteomes" id="UP000773462"/>
    </source>
</evidence>